<protein>
    <recommendedName>
        <fullName evidence="1">TIR domain-containing protein</fullName>
    </recommendedName>
</protein>
<dbReference type="GO" id="GO:0007165">
    <property type="term" value="P:signal transduction"/>
    <property type="evidence" value="ECO:0007669"/>
    <property type="project" value="InterPro"/>
</dbReference>
<dbReference type="InterPro" id="IPR007111">
    <property type="entry name" value="NACHT_NTPase"/>
</dbReference>
<dbReference type="InterPro" id="IPR000157">
    <property type="entry name" value="TIR_dom"/>
</dbReference>
<dbReference type="AlphaFoldDB" id="C7RQ25"/>
<dbReference type="Gene3D" id="3.40.50.300">
    <property type="entry name" value="P-loop containing nucleotide triphosphate hydrolases"/>
    <property type="match status" value="1"/>
</dbReference>
<evidence type="ECO:0000259" key="1">
    <source>
        <dbReference type="PROSITE" id="PS50104"/>
    </source>
</evidence>
<dbReference type="InterPro" id="IPR045437">
    <property type="entry name" value="EAD8"/>
</dbReference>
<dbReference type="Gene3D" id="3.90.1580.10">
    <property type="entry name" value="paralog of FGE (formylglycine-generating enzyme)"/>
    <property type="match status" value="1"/>
</dbReference>
<dbReference type="KEGG" id="app:CAP2UW1_2320"/>
<dbReference type="SUPFAM" id="SSF52200">
    <property type="entry name" value="Toll/Interleukin receptor TIR domain"/>
    <property type="match status" value="1"/>
</dbReference>
<dbReference type="InterPro" id="IPR051043">
    <property type="entry name" value="Sulfatase_Mod_Factor_Kinase"/>
</dbReference>
<dbReference type="SUPFAM" id="SSF56436">
    <property type="entry name" value="C-type lectin-like"/>
    <property type="match status" value="1"/>
</dbReference>
<dbReference type="InterPro" id="IPR035897">
    <property type="entry name" value="Toll_tir_struct_dom_sf"/>
</dbReference>
<accession>C7RQ25</accession>
<dbReference type="HOGENOM" id="CLU_309003_0_0_4"/>
<dbReference type="STRING" id="522306.CAP2UW1_2320"/>
<sequence>MTIIEQAADLLRPFMGEDRRDTWLTLAFHAEHPDVYHAIPQRGATRDFVVACVRRLLEHGRVGSRHALSLLLEAVCSAAGDERQPAFRALIEELDARCLGGADLAAAPVFAAAFSPSVPPLGVRQASARDPRVFISYSRSDRQIADRLFADLQQAGHACWLDTSDIPGGEVWLAAIADGIERAYAVVSLVSTAANTNDWVRLEYLQARKRGKPVFPLLTGDGEPPWYLADRQAIAIGGADYTTGVQRLLRSLPAPPAANAADAMRAPAATPREAGLAYLRRLQLGELVHTELYTPMAGVARVLTPAAPAASLPAVVMRPEFRHLRRRSAATAEARSESRAYEDIAQAFVQVRRAALLGEPGAGKTTTLWRLAHDALEAALADATAPIPLLVSLGKWTETEEGLSAFLERQLGELGAHLASLLASRRAVILLDGLNEMPVAQRAAKAAEIKAFLQQHRALAAMVTCRELDYTGDLSLELDTVSIRPLDPPRIFEFVTGYLTHALESIETDSTAREAAGRARGDDLFWRLAGGEGVREAWRTWQAAGASLSLFWSATEVPRANPDIYSRTTAAMDRAWQQAVHDPRSLLRLAGNPYLLYMLTCVYVDSGGVPQNRAVLFDRFVEVLLLRERLAEEAEAAVEPLRLTTDGERLLAALEGLAWSMQSRRGNAAADGDDARGDTATAVDRSEAAEWLDSGLLHRAAAASLLAVGEREVRFAHQLLQEYFTARGMRTRLASGTLHAGELWSAARWWERTGWEEAAVLLAGLHGDDCTPVVEWLLQAQPEVAAQCIVGSGARLPDAALRRLRQAWSPRLTDLEHDPESEARAAVGRALGRLTLGGLPLDDRPGVGVRLDAGRKRLVPDIDWVEVPAGEFRYGEKDRRIRLPAFHIARYPITTCQFRCFVDDPQGYADPRWWEGLAERSERPAEAAWDYANHPRETVSWFEAMAFCRWLSQTLGHEVRLPSEQEWEKAARGVDGREFPWGEFSPGHANLDETWDGAGPHCLGLTSAAGVYPQGASPCGALDMAGNVWEWCLNRYDKPGETDPGGDVRRVVRGGSWVSGRGFARCACRGVTHPGYRGSYLGFRVLCVSPIS</sequence>
<dbReference type="Pfam" id="PF05729">
    <property type="entry name" value="NACHT"/>
    <property type="match status" value="1"/>
</dbReference>
<dbReference type="Pfam" id="PF03781">
    <property type="entry name" value="FGE-sulfatase"/>
    <property type="match status" value="1"/>
</dbReference>
<evidence type="ECO:0000313" key="2">
    <source>
        <dbReference type="EMBL" id="ACV35611.1"/>
    </source>
</evidence>
<dbReference type="PANTHER" id="PTHR23150:SF19">
    <property type="entry name" value="FORMYLGLYCINE-GENERATING ENZYME"/>
    <property type="match status" value="1"/>
</dbReference>
<feature type="domain" description="TIR" evidence="1">
    <location>
        <begin position="129"/>
        <end position="256"/>
    </location>
</feature>
<dbReference type="InterPro" id="IPR042095">
    <property type="entry name" value="SUMF_sf"/>
</dbReference>
<proteinExistence type="predicted"/>
<dbReference type="InterPro" id="IPR016187">
    <property type="entry name" value="CTDL_fold"/>
</dbReference>
<reference evidence="2" key="1">
    <citation type="submission" date="2009-08" db="EMBL/GenBank/DDBJ databases">
        <authorList>
            <consortium name="US DOE Joint Genome Institute"/>
            <person name="Lucas S."/>
            <person name="Copeland A."/>
            <person name="Lapidus A."/>
            <person name="Glavina del Rio T."/>
            <person name="Dalin E."/>
            <person name="Tice H."/>
            <person name="Bruce D."/>
            <person name="Barry K."/>
            <person name="Pitluck S."/>
            <person name="Lowry S."/>
            <person name="Larimer F."/>
            <person name="Land M."/>
            <person name="Hauser L."/>
            <person name="Kyrpides N."/>
            <person name="Ivanova N."/>
            <person name="McMahon K.D."/>
            <person name="Hugenholtz P."/>
        </authorList>
    </citation>
    <scope>NUCLEOTIDE SEQUENCE</scope>
    <source>
        <strain evidence="2">UW-1</strain>
    </source>
</reference>
<dbReference type="OrthoDB" id="8550292at2"/>
<reference evidence="2" key="2">
    <citation type="submission" date="2009-09" db="EMBL/GenBank/DDBJ databases">
        <title>Complete sequence of chromosome of Candidatus Accumulibacter phosphatis clade IIA str. UW-1.</title>
        <authorList>
            <consortium name="US DOE Joint Genome Institute"/>
            <person name="Martin H.G."/>
            <person name="Ivanova N."/>
            <person name="Kunin V."/>
            <person name="Warnecke F."/>
            <person name="Barry K."/>
            <person name="He S."/>
            <person name="Salamov A."/>
            <person name="Szeto E."/>
            <person name="Dalin E."/>
            <person name="Pangilinan J.L."/>
            <person name="Lapidus A."/>
            <person name="Lowry S."/>
            <person name="Kyrpides N.C."/>
            <person name="McMahon K.D."/>
            <person name="Hugenholtz P."/>
        </authorList>
    </citation>
    <scope>NUCLEOTIDE SEQUENCE [LARGE SCALE GENOMIC DNA]</scope>
    <source>
        <strain evidence="2">UW-1</strain>
    </source>
</reference>
<dbReference type="InterPro" id="IPR027417">
    <property type="entry name" value="P-loop_NTPase"/>
</dbReference>
<dbReference type="GO" id="GO:0120147">
    <property type="term" value="F:formylglycine-generating oxidase activity"/>
    <property type="evidence" value="ECO:0007669"/>
    <property type="project" value="TreeGrafter"/>
</dbReference>
<dbReference type="PANTHER" id="PTHR23150">
    <property type="entry name" value="SULFATASE MODIFYING FACTOR 1, 2"/>
    <property type="match status" value="1"/>
</dbReference>
<gene>
    <name evidence="2" type="ordered locus">CAP2UW1_2320</name>
</gene>
<dbReference type="SUPFAM" id="SSF52540">
    <property type="entry name" value="P-loop containing nucleoside triphosphate hydrolases"/>
    <property type="match status" value="1"/>
</dbReference>
<name>C7RQ25_ACCRE</name>
<dbReference type="Pfam" id="PF13676">
    <property type="entry name" value="TIR_2"/>
    <property type="match status" value="1"/>
</dbReference>
<dbReference type="EMBL" id="CP001715">
    <property type="protein sequence ID" value="ACV35611.1"/>
    <property type="molecule type" value="Genomic_DNA"/>
</dbReference>
<dbReference type="InterPro" id="IPR005532">
    <property type="entry name" value="SUMF_dom"/>
</dbReference>
<dbReference type="eggNOG" id="COG5635">
    <property type="taxonomic scope" value="Bacteria"/>
</dbReference>
<dbReference type="Pfam" id="PF19961">
    <property type="entry name" value="EAD8"/>
    <property type="match status" value="1"/>
</dbReference>
<dbReference type="PROSITE" id="PS50104">
    <property type="entry name" value="TIR"/>
    <property type="match status" value="1"/>
</dbReference>
<organism evidence="2">
    <name type="scientific">Accumulibacter regalis</name>
    <dbReference type="NCBI Taxonomy" id="522306"/>
    <lineage>
        <taxon>Bacteria</taxon>
        <taxon>Pseudomonadati</taxon>
        <taxon>Pseudomonadota</taxon>
        <taxon>Betaproteobacteria</taxon>
        <taxon>Candidatus Accumulibacter</taxon>
    </lineage>
</organism>
<dbReference type="Gene3D" id="3.40.50.10140">
    <property type="entry name" value="Toll/interleukin-1 receptor homology (TIR) domain"/>
    <property type="match status" value="1"/>
</dbReference>
<dbReference type="eggNOG" id="COG1262">
    <property type="taxonomic scope" value="Bacteria"/>
</dbReference>